<dbReference type="EMBL" id="VAUV01000009">
    <property type="protein sequence ID" value="TLD70217.1"/>
    <property type="molecule type" value="Genomic_DNA"/>
</dbReference>
<reference evidence="2 3" key="1">
    <citation type="submission" date="2019-05" db="EMBL/GenBank/DDBJ databases">
        <title>Verrucobacter flavum gen. nov., sp. nov. a new member of the family Verrucomicrobiaceae.</title>
        <authorList>
            <person name="Szuroczki S."/>
            <person name="Abbaszade G."/>
            <person name="Szabo A."/>
            <person name="Felfoldi T."/>
            <person name="Schumann P."/>
            <person name="Boka K."/>
            <person name="Keki Z."/>
            <person name="Toumi M."/>
            <person name="Toth E."/>
        </authorList>
    </citation>
    <scope>NUCLEOTIDE SEQUENCE [LARGE SCALE GENOMIC DNA]</scope>
    <source>
        <strain evidence="2 3">MG-N-17</strain>
    </source>
</reference>
<dbReference type="AlphaFoldDB" id="A0A5R8KD99"/>
<keyword evidence="3" id="KW-1185">Reference proteome</keyword>
<dbReference type="Proteomes" id="UP000306196">
    <property type="component" value="Unassembled WGS sequence"/>
</dbReference>
<keyword evidence="1" id="KW-0472">Membrane</keyword>
<feature type="transmembrane region" description="Helical" evidence="1">
    <location>
        <begin position="35"/>
        <end position="56"/>
    </location>
</feature>
<evidence type="ECO:0000313" key="2">
    <source>
        <dbReference type="EMBL" id="TLD70217.1"/>
    </source>
</evidence>
<feature type="transmembrane region" description="Helical" evidence="1">
    <location>
        <begin position="119"/>
        <end position="138"/>
    </location>
</feature>
<name>A0A5R8KD99_9BACT</name>
<dbReference type="OrthoDB" id="9811380at2"/>
<evidence type="ECO:0000313" key="3">
    <source>
        <dbReference type="Proteomes" id="UP000306196"/>
    </source>
</evidence>
<feature type="transmembrane region" description="Helical" evidence="1">
    <location>
        <begin position="6"/>
        <end position="28"/>
    </location>
</feature>
<dbReference type="InterPro" id="IPR007352">
    <property type="entry name" value="DUF420"/>
</dbReference>
<organism evidence="2 3">
    <name type="scientific">Phragmitibacter flavus</name>
    <dbReference type="NCBI Taxonomy" id="2576071"/>
    <lineage>
        <taxon>Bacteria</taxon>
        <taxon>Pseudomonadati</taxon>
        <taxon>Verrucomicrobiota</taxon>
        <taxon>Verrucomicrobiia</taxon>
        <taxon>Verrucomicrobiales</taxon>
        <taxon>Verrucomicrobiaceae</taxon>
        <taxon>Phragmitibacter</taxon>
    </lineage>
</organism>
<proteinExistence type="predicted"/>
<sequence>MEVTDLPSLNATLNGVSTILLVAGWLSIKAGKKGAHIGFMVSALLVSAAFLTSYLIYHYHVGSFPFRGKGEIRYVYFTILISHIILAIVNLPMIIMAVVPAIGRKFDKHKRIARWTLPVWLYVSVTGVIIYFMCYIWFV</sequence>
<dbReference type="PANTHER" id="PTHR37692:SF1">
    <property type="entry name" value="DUF420 DOMAIN-CONTAINING PROTEIN"/>
    <property type="match status" value="1"/>
</dbReference>
<keyword evidence="1" id="KW-0812">Transmembrane</keyword>
<dbReference type="Pfam" id="PF04238">
    <property type="entry name" value="DUF420"/>
    <property type="match status" value="1"/>
</dbReference>
<evidence type="ECO:0000256" key="1">
    <source>
        <dbReference type="SAM" id="Phobius"/>
    </source>
</evidence>
<keyword evidence="1" id="KW-1133">Transmembrane helix</keyword>
<dbReference type="PANTHER" id="PTHR37692">
    <property type="entry name" value="HYPOTHETICAL MEMBRANE SPANNING PROTEIN"/>
    <property type="match status" value="1"/>
</dbReference>
<comment type="caution">
    <text evidence="2">The sequence shown here is derived from an EMBL/GenBank/DDBJ whole genome shotgun (WGS) entry which is preliminary data.</text>
</comment>
<feature type="transmembrane region" description="Helical" evidence="1">
    <location>
        <begin position="76"/>
        <end position="99"/>
    </location>
</feature>
<accession>A0A5R8KD99</accession>
<gene>
    <name evidence="2" type="ORF">FEM03_13595</name>
</gene>
<protein>
    <submittedName>
        <fullName evidence="2">DUF420 domain-containing protein</fullName>
    </submittedName>
</protein>
<dbReference type="RefSeq" id="WP_138086816.1">
    <property type="nucleotide sequence ID" value="NZ_VAUV01000009.1"/>
</dbReference>